<dbReference type="RefSeq" id="WP_309389979.1">
    <property type="nucleotide sequence ID" value="NZ_JADBEO010000010.1"/>
</dbReference>
<gene>
    <name evidence="1" type="ORF">IHQ68_06425</name>
</gene>
<dbReference type="Proteomes" id="UP001181622">
    <property type="component" value="Unassembled WGS sequence"/>
</dbReference>
<organism evidence="1 2">
    <name type="scientific">Chelatococcus sambhunathii</name>
    <dbReference type="NCBI Taxonomy" id="363953"/>
    <lineage>
        <taxon>Bacteria</taxon>
        <taxon>Pseudomonadati</taxon>
        <taxon>Pseudomonadota</taxon>
        <taxon>Alphaproteobacteria</taxon>
        <taxon>Hyphomicrobiales</taxon>
        <taxon>Chelatococcaceae</taxon>
        <taxon>Chelatococcus</taxon>
    </lineage>
</organism>
<protein>
    <submittedName>
        <fullName evidence="1">Uncharacterized protein</fullName>
    </submittedName>
</protein>
<sequence length="159" mass="17785">MRHFVRRCAPVGLMVSAIDERDPGPRVLIFGEDPASIGEAAAALGPRALVAPAAERLGPLQRAFLEILLMREARVIYACGSQFSRLPAHVGRARLHEIGPDGDPAPWLAHLEAEILDRVSISAERREELATLFLSFWRDIADRAERIRRRPVRAQRRNP</sequence>
<evidence type="ECO:0000313" key="2">
    <source>
        <dbReference type="Proteomes" id="UP001181622"/>
    </source>
</evidence>
<dbReference type="EMBL" id="JADBEO010000010">
    <property type="protein sequence ID" value="MDR4306251.1"/>
    <property type="molecule type" value="Genomic_DNA"/>
</dbReference>
<reference evidence="1" key="1">
    <citation type="submission" date="2020-10" db="EMBL/GenBank/DDBJ databases">
        <authorList>
            <person name="Abbas A."/>
            <person name="Razzaq R."/>
            <person name="Waqas M."/>
            <person name="Abbas N."/>
            <person name="Nielsen T.K."/>
            <person name="Hansen L.H."/>
            <person name="Hussain S."/>
            <person name="Shahid M."/>
        </authorList>
    </citation>
    <scope>NUCLEOTIDE SEQUENCE</scope>
    <source>
        <strain evidence="1">S14</strain>
    </source>
</reference>
<keyword evidence="2" id="KW-1185">Reference proteome</keyword>
<evidence type="ECO:0000313" key="1">
    <source>
        <dbReference type="EMBL" id="MDR4306251.1"/>
    </source>
</evidence>
<name>A0ABU1DDS3_9HYPH</name>
<proteinExistence type="predicted"/>
<comment type="caution">
    <text evidence="1">The sequence shown here is derived from an EMBL/GenBank/DDBJ whole genome shotgun (WGS) entry which is preliminary data.</text>
</comment>
<accession>A0ABU1DDS3</accession>